<keyword evidence="3 6" id="KW-0547">Nucleotide-binding</keyword>
<dbReference type="PROSITE" id="PS51748">
    <property type="entry name" value="HEXOKINASE_2"/>
    <property type="match status" value="1"/>
</dbReference>
<dbReference type="GO" id="GO:0008865">
    <property type="term" value="F:fructokinase activity"/>
    <property type="evidence" value="ECO:0007669"/>
    <property type="project" value="TreeGrafter"/>
</dbReference>
<keyword evidence="5 6" id="KW-0067">ATP-binding</keyword>
<dbReference type="EC" id="2.7.1.-" evidence="6"/>
<dbReference type="CDD" id="cd24000">
    <property type="entry name" value="ASKHA_NBD_HK"/>
    <property type="match status" value="1"/>
</dbReference>
<sequence length="525" mass="56958">MAPPNPLLDDFLKPLGIGHDTVYELYEGFVRVFGRLAEESTTQFLPTPISESILRPVGQCGSGRYLAIDIGGTNLRVGFVELIGKEDLDSHPNGVDTNCADTNGALGHFTKPSGSVRRQLERSWPIDDHLKSQNADSLFRWIGQSIAEVVRDGCDAWSLPKEKPLPLGVTFSFPMVQNSLPEATLMGMGKGFAIESNTRLGARLVQGYNLAKTNDLPPIEVAAIANDSVSTLVSFIFKFHDTAQRRAAMGLILGTGCNATIPLKLSRLHPSKRPANVSVLPGEEMDNVRIAVNTEWSINGSAPPLRELGLITRWDQVLDAQNETPGFQPLEYMTAGRYLGELGRIVFVDYLTTVMNQPRESLPSRLLQKDSMTTTFLSHYKPLQPSVLASSLKEGFPESTAAPHFVWTEEYAAALYHIAKAIQTRAAGIIAAAVLALMTVAEEIPATTAALTQEPRELGVGYTGGCIVHFQDYLSDCQAFLDDLARRRFGETPPVKVVLSPCHDGGVTGAGILVAAALSSRNAEM</sequence>
<keyword evidence="10" id="KW-1185">Reference proteome</keyword>
<feature type="domain" description="Hexokinase C-terminal" evidence="8">
    <location>
        <begin position="249"/>
        <end position="515"/>
    </location>
</feature>
<comment type="similarity">
    <text evidence="1 6">Belongs to the hexokinase family.</text>
</comment>
<evidence type="ECO:0000313" key="10">
    <source>
        <dbReference type="Proteomes" id="UP000028045"/>
    </source>
</evidence>
<dbReference type="UniPathway" id="UPA00109">
    <property type="reaction ID" value="UER00180"/>
</dbReference>
<gene>
    <name evidence="9" type="ORF">S7711_03571</name>
</gene>
<dbReference type="GO" id="GO:0001678">
    <property type="term" value="P:intracellular glucose homeostasis"/>
    <property type="evidence" value="ECO:0007669"/>
    <property type="project" value="InterPro"/>
</dbReference>
<organism evidence="9 10">
    <name type="scientific">Stachybotrys chartarum (strain CBS 109288 / IBT 7711)</name>
    <name type="common">Toxic black mold</name>
    <name type="synonym">Stilbospora chartarum</name>
    <dbReference type="NCBI Taxonomy" id="1280523"/>
    <lineage>
        <taxon>Eukaryota</taxon>
        <taxon>Fungi</taxon>
        <taxon>Dikarya</taxon>
        <taxon>Ascomycota</taxon>
        <taxon>Pezizomycotina</taxon>
        <taxon>Sordariomycetes</taxon>
        <taxon>Hypocreomycetidae</taxon>
        <taxon>Hypocreales</taxon>
        <taxon>Stachybotryaceae</taxon>
        <taxon>Stachybotrys</taxon>
    </lineage>
</organism>
<dbReference type="GO" id="GO:0006096">
    <property type="term" value="P:glycolytic process"/>
    <property type="evidence" value="ECO:0007669"/>
    <property type="project" value="UniProtKB-UniPathway"/>
</dbReference>
<dbReference type="GO" id="GO:0005829">
    <property type="term" value="C:cytosol"/>
    <property type="evidence" value="ECO:0007669"/>
    <property type="project" value="TreeGrafter"/>
</dbReference>
<evidence type="ECO:0000256" key="1">
    <source>
        <dbReference type="ARBA" id="ARBA00009225"/>
    </source>
</evidence>
<evidence type="ECO:0000259" key="7">
    <source>
        <dbReference type="Pfam" id="PF00349"/>
    </source>
</evidence>
<evidence type="ECO:0000256" key="3">
    <source>
        <dbReference type="ARBA" id="ARBA00022741"/>
    </source>
</evidence>
<dbReference type="InterPro" id="IPR022672">
    <property type="entry name" value="Hexokinase_N"/>
</dbReference>
<dbReference type="GO" id="GO:0005524">
    <property type="term" value="F:ATP binding"/>
    <property type="evidence" value="ECO:0007669"/>
    <property type="project" value="UniProtKB-UniRule"/>
</dbReference>
<name>A0A084B1S6_STACB</name>
<dbReference type="HOGENOM" id="CLU_014393_4_0_1"/>
<proteinExistence type="inferred from homology"/>
<dbReference type="GO" id="GO:0005536">
    <property type="term" value="F:D-glucose binding"/>
    <property type="evidence" value="ECO:0007669"/>
    <property type="project" value="InterPro"/>
</dbReference>
<dbReference type="InterPro" id="IPR022673">
    <property type="entry name" value="Hexokinase_C"/>
</dbReference>
<reference evidence="9 10" key="1">
    <citation type="journal article" date="2014" name="BMC Genomics">
        <title>Comparative genome sequencing reveals chemotype-specific gene clusters in the toxigenic black mold Stachybotrys.</title>
        <authorList>
            <person name="Semeiks J."/>
            <person name="Borek D."/>
            <person name="Otwinowski Z."/>
            <person name="Grishin N.V."/>
        </authorList>
    </citation>
    <scope>NUCLEOTIDE SEQUENCE [LARGE SCALE GENOMIC DNA]</scope>
    <source>
        <strain evidence="10">CBS 109288 / IBT 7711</strain>
    </source>
</reference>
<dbReference type="Pfam" id="PF03727">
    <property type="entry name" value="Hexokinase_2"/>
    <property type="match status" value="1"/>
</dbReference>
<dbReference type="Gene3D" id="3.30.420.40">
    <property type="match status" value="1"/>
</dbReference>
<accession>A0A084B1S6</accession>
<evidence type="ECO:0000256" key="5">
    <source>
        <dbReference type="ARBA" id="ARBA00022840"/>
    </source>
</evidence>
<dbReference type="GO" id="GO:0006006">
    <property type="term" value="P:glucose metabolic process"/>
    <property type="evidence" value="ECO:0007669"/>
    <property type="project" value="TreeGrafter"/>
</dbReference>
<dbReference type="OrthoDB" id="419537at2759"/>
<feature type="domain" description="Hexokinase N-terminal" evidence="7">
    <location>
        <begin position="8"/>
        <end position="235"/>
    </location>
</feature>
<keyword evidence="6" id="KW-0324">Glycolysis</keyword>
<protein>
    <recommendedName>
        <fullName evidence="6">Phosphotransferase</fullName>
        <ecNumber evidence="6">2.7.1.-</ecNumber>
    </recommendedName>
</protein>
<dbReference type="EMBL" id="KL648283">
    <property type="protein sequence ID" value="KEY71505.1"/>
    <property type="molecule type" value="Genomic_DNA"/>
</dbReference>
<evidence type="ECO:0000259" key="8">
    <source>
        <dbReference type="Pfam" id="PF03727"/>
    </source>
</evidence>
<dbReference type="SUPFAM" id="SSF53067">
    <property type="entry name" value="Actin-like ATPase domain"/>
    <property type="match status" value="2"/>
</dbReference>
<keyword evidence="2 6" id="KW-0808">Transferase</keyword>
<dbReference type="Pfam" id="PF00349">
    <property type="entry name" value="Hexokinase_1"/>
    <property type="match status" value="1"/>
</dbReference>
<keyword evidence="4 6" id="KW-0418">Kinase</keyword>
<dbReference type="AlphaFoldDB" id="A0A084B1S6"/>
<dbReference type="GO" id="GO:0006013">
    <property type="term" value="P:mannose metabolic process"/>
    <property type="evidence" value="ECO:0007669"/>
    <property type="project" value="TreeGrafter"/>
</dbReference>
<dbReference type="Gene3D" id="3.40.367.20">
    <property type="match status" value="1"/>
</dbReference>
<evidence type="ECO:0000313" key="9">
    <source>
        <dbReference type="EMBL" id="KEY71505.1"/>
    </source>
</evidence>
<dbReference type="InterPro" id="IPR043129">
    <property type="entry name" value="ATPase_NBD"/>
</dbReference>
<dbReference type="GO" id="GO:0005739">
    <property type="term" value="C:mitochondrion"/>
    <property type="evidence" value="ECO:0007669"/>
    <property type="project" value="TreeGrafter"/>
</dbReference>
<dbReference type="InterPro" id="IPR001312">
    <property type="entry name" value="Hexokinase"/>
</dbReference>
<evidence type="ECO:0000256" key="4">
    <source>
        <dbReference type="ARBA" id="ARBA00022777"/>
    </source>
</evidence>
<dbReference type="GO" id="GO:0019158">
    <property type="term" value="F:mannokinase activity"/>
    <property type="evidence" value="ECO:0007669"/>
    <property type="project" value="TreeGrafter"/>
</dbReference>
<dbReference type="PANTHER" id="PTHR19443:SF29">
    <property type="entry name" value="PHOSPHOTRANSFERASE"/>
    <property type="match status" value="1"/>
</dbReference>
<dbReference type="Proteomes" id="UP000028045">
    <property type="component" value="Unassembled WGS sequence"/>
</dbReference>
<dbReference type="GO" id="GO:0004340">
    <property type="term" value="F:glucokinase activity"/>
    <property type="evidence" value="ECO:0007669"/>
    <property type="project" value="TreeGrafter"/>
</dbReference>
<dbReference type="PANTHER" id="PTHR19443">
    <property type="entry name" value="HEXOKINASE"/>
    <property type="match status" value="1"/>
</dbReference>
<dbReference type="PRINTS" id="PR00475">
    <property type="entry name" value="HEXOKINASE"/>
</dbReference>
<evidence type="ECO:0000256" key="2">
    <source>
        <dbReference type="ARBA" id="ARBA00022679"/>
    </source>
</evidence>
<evidence type="ECO:0000256" key="6">
    <source>
        <dbReference type="RuleBase" id="RU362007"/>
    </source>
</evidence>